<protein>
    <submittedName>
        <fullName evidence="1">Uncharacterized protein</fullName>
    </submittedName>
</protein>
<name>A0A3N4IQI8_ASCIM</name>
<sequence>MPALKTRRRLVLTSCILPTRFFRAQISHQPPNSKGRGVALSLERSSPSRADYRSKNLCLDGETGHLEMSVYPHQLASTKSRGPSAVRCPQLWKTYVDVDVRGAEVVVQVESMRMSAGWRIYYFLSLLIVCECRMLVWVSSLSSFESLLSIVAIAVPSKFCPTELNVIRQRLLSSSGSDFPNGKHQRPSEIATRG</sequence>
<reference evidence="1 2" key="1">
    <citation type="journal article" date="2018" name="Nat. Ecol. Evol.">
        <title>Pezizomycetes genomes reveal the molecular basis of ectomycorrhizal truffle lifestyle.</title>
        <authorList>
            <person name="Murat C."/>
            <person name="Payen T."/>
            <person name="Noel B."/>
            <person name="Kuo A."/>
            <person name="Morin E."/>
            <person name="Chen J."/>
            <person name="Kohler A."/>
            <person name="Krizsan K."/>
            <person name="Balestrini R."/>
            <person name="Da Silva C."/>
            <person name="Montanini B."/>
            <person name="Hainaut M."/>
            <person name="Levati E."/>
            <person name="Barry K.W."/>
            <person name="Belfiori B."/>
            <person name="Cichocki N."/>
            <person name="Clum A."/>
            <person name="Dockter R.B."/>
            <person name="Fauchery L."/>
            <person name="Guy J."/>
            <person name="Iotti M."/>
            <person name="Le Tacon F."/>
            <person name="Lindquist E.A."/>
            <person name="Lipzen A."/>
            <person name="Malagnac F."/>
            <person name="Mello A."/>
            <person name="Molinier V."/>
            <person name="Miyauchi S."/>
            <person name="Poulain J."/>
            <person name="Riccioni C."/>
            <person name="Rubini A."/>
            <person name="Sitrit Y."/>
            <person name="Splivallo R."/>
            <person name="Traeger S."/>
            <person name="Wang M."/>
            <person name="Zifcakova L."/>
            <person name="Wipf D."/>
            <person name="Zambonelli A."/>
            <person name="Paolocci F."/>
            <person name="Nowrousian M."/>
            <person name="Ottonello S."/>
            <person name="Baldrian P."/>
            <person name="Spatafora J.W."/>
            <person name="Henrissat B."/>
            <person name="Nagy L.G."/>
            <person name="Aury J.M."/>
            <person name="Wincker P."/>
            <person name="Grigoriev I.V."/>
            <person name="Bonfante P."/>
            <person name="Martin F.M."/>
        </authorList>
    </citation>
    <scope>NUCLEOTIDE SEQUENCE [LARGE SCALE GENOMIC DNA]</scope>
    <source>
        <strain evidence="1 2">RN42</strain>
    </source>
</reference>
<evidence type="ECO:0000313" key="1">
    <source>
        <dbReference type="EMBL" id="RPA86490.1"/>
    </source>
</evidence>
<keyword evidence="2" id="KW-1185">Reference proteome</keyword>
<accession>A0A3N4IQI8</accession>
<dbReference type="EMBL" id="ML119649">
    <property type="protein sequence ID" value="RPA86490.1"/>
    <property type="molecule type" value="Genomic_DNA"/>
</dbReference>
<dbReference type="Proteomes" id="UP000275078">
    <property type="component" value="Unassembled WGS sequence"/>
</dbReference>
<proteinExistence type="predicted"/>
<organism evidence="1 2">
    <name type="scientific">Ascobolus immersus RN42</name>
    <dbReference type="NCBI Taxonomy" id="1160509"/>
    <lineage>
        <taxon>Eukaryota</taxon>
        <taxon>Fungi</taxon>
        <taxon>Dikarya</taxon>
        <taxon>Ascomycota</taxon>
        <taxon>Pezizomycotina</taxon>
        <taxon>Pezizomycetes</taxon>
        <taxon>Pezizales</taxon>
        <taxon>Ascobolaceae</taxon>
        <taxon>Ascobolus</taxon>
    </lineage>
</organism>
<evidence type="ECO:0000313" key="2">
    <source>
        <dbReference type="Proteomes" id="UP000275078"/>
    </source>
</evidence>
<dbReference type="AlphaFoldDB" id="A0A3N4IQI8"/>
<gene>
    <name evidence="1" type="ORF">BJ508DRAFT_134516</name>
</gene>